<proteinExistence type="predicted"/>
<dbReference type="Pfam" id="PF01789">
    <property type="entry name" value="PsbP"/>
    <property type="match status" value="1"/>
</dbReference>
<protein>
    <submittedName>
        <fullName evidence="2">Photosystem ii reaction center family protein isoform 1</fullName>
    </submittedName>
</protein>
<dbReference type="PANTHER" id="PTHR31407">
    <property type="match status" value="1"/>
</dbReference>
<evidence type="ECO:0000259" key="1">
    <source>
        <dbReference type="Pfam" id="PF01789"/>
    </source>
</evidence>
<dbReference type="EMBL" id="GBEZ01008008">
    <property type="protein sequence ID" value="JAC77495.1"/>
    <property type="molecule type" value="Transcribed_RNA"/>
</dbReference>
<reference evidence="2" key="1">
    <citation type="submission" date="2014-05" db="EMBL/GenBank/DDBJ databases">
        <title>The transcriptome of the halophilic microalga Tetraselmis sp. GSL018 isolated from the Great Salt Lake, Utah.</title>
        <authorList>
            <person name="Jinkerson R.E."/>
            <person name="D'Adamo S."/>
            <person name="Posewitz M.C."/>
        </authorList>
    </citation>
    <scope>NUCLEOTIDE SEQUENCE</scope>
    <source>
        <strain evidence="2">GSL018</strain>
    </source>
</reference>
<evidence type="ECO:0000313" key="2">
    <source>
        <dbReference type="EMBL" id="JAC77495.1"/>
    </source>
</evidence>
<dbReference type="PANTHER" id="PTHR31407:SF17">
    <property type="entry name" value="PSBP DOMAIN-CONTAINING PROTEIN 3, CHLOROPLASTIC"/>
    <property type="match status" value="1"/>
</dbReference>
<organism evidence="2">
    <name type="scientific">Tetraselmis sp. GSL018</name>
    <dbReference type="NCBI Taxonomy" id="582737"/>
    <lineage>
        <taxon>Eukaryota</taxon>
        <taxon>Viridiplantae</taxon>
        <taxon>Chlorophyta</taxon>
        <taxon>core chlorophytes</taxon>
        <taxon>Chlorodendrophyceae</taxon>
        <taxon>Chlorodendrales</taxon>
        <taxon>Chlorodendraceae</taxon>
        <taxon>Tetraselmis</taxon>
    </lineage>
</organism>
<dbReference type="Gene3D" id="3.40.1000.10">
    <property type="entry name" value="Mog1/PsbP, alpha/beta/alpha sandwich"/>
    <property type="match status" value="1"/>
</dbReference>
<name>A0A061S3L6_9CHLO</name>
<dbReference type="InterPro" id="IPR002683">
    <property type="entry name" value="PsbP_C"/>
</dbReference>
<feature type="domain" description="PsbP C-terminal" evidence="1">
    <location>
        <begin position="95"/>
        <end position="275"/>
    </location>
</feature>
<sequence length="280" mass="31103">MSEIQLAAKISPYVFPRCSRLSPFRALPRSVPTANTARSHVRRRELGVRCIFVQNRSEIPQLNETNTSKRALFYLPFLAVCDSLPSYSAEDLDVDLESVSDEADGFTIQIPKGWYRGEGEIKAGDGAIGAAATRRALAWFPEAEASDVNVTLVITNTAADYMSLGSFGSAVDFGTNLVNSMDKSYLLRAPKWARKGVSDDQVQVARLLDAKEMNKGYMIEYTVRNPSISDKHFLSFVTLGFNGRYNRLYTVTAQCPEDRLPAYESAFRSICKSFRPPPSA</sequence>
<dbReference type="GO" id="GO:0015979">
    <property type="term" value="P:photosynthesis"/>
    <property type="evidence" value="ECO:0007669"/>
    <property type="project" value="InterPro"/>
</dbReference>
<dbReference type="GO" id="GO:0009654">
    <property type="term" value="C:photosystem II oxygen evolving complex"/>
    <property type="evidence" value="ECO:0007669"/>
    <property type="project" value="InterPro"/>
</dbReference>
<accession>A0A061S3L6</accession>
<dbReference type="InterPro" id="IPR016123">
    <property type="entry name" value="Mog1/PsbP_a/b/a-sand"/>
</dbReference>
<dbReference type="GO" id="GO:0019898">
    <property type="term" value="C:extrinsic component of membrane"/>
    <property type="evidence" value="ECO:0007669"/>
    <property type="project" value="InterPro"/>
</dbReference>
<dbReference type="AlphaFoldDB" id="A0A061S3L6"/>
<dbReference type="SUPFAM" id="SSF55724">
    <property type="entry name" value="Mog1p/PsbP-like"/>
    <property type="match status" value="1"/>
</dbReference>
<gene>
    <name evidence="2" type="ORF">TSPGSL018_17536</name>
</gene>
<dbReference type="GO" id="GO:0005509">
    <property type="term" value="F:calcium ion binding"/>
    <property type="evidence" value="ECO:0007669"/>
    <property type="project" value="InterPro"/>
</dbReference>